<organism evidence="1 2">
    <name type="scientific">Caenorhabditis japonica</name>
    <dbReference type="NCBI Taxonomy" id="281687"/>
    <lineage>
        <taxon>Eukaryota</taxon>
        <taxon>Metazoa</taxon>
        <taxon>Ecdysozoa</taxon>
        <taxon>Nematoda</taxon>
        <taxon>Chromadorea</taxon>
        <taxon>Rhabditida</taxon>
        <taxon>Rhabditina</taxon>
        <taxon>Rhabditomorpha</taxon>
        <taxon>Rhabditoidea</taxon>
        <taxon>Rhabditidae</taxon>
        <taxon>Peloderinae</taxon>
        <taxon>Caenorhabditis</taxon>
    </lineage>
</organism>
<dbReference type="EnsemblMetazoa" id="CJA00084a.1">
    <property type="protein sequence ID" value="CJA00084a.1"/>
    <property type="gene ID" value="WBGene00119288"/>
</dbReference>
<reference evidence="2" key="1">
    <citation type="submission" date="2010-08" db="EMBL/GenBank/DDBJ databases">
        <authorList>
            <consortium name="Caenorhabditis japonica Sequencing Consortium"/>
            <person name="Wilson R.K."/>
        </authorList>
    </citation>
    <scope>NUCLEOTIDE SEQUENCE [LARGE SCALE GENOMIC DNA]</scope>
    <source>
        <strain evidence="2">DF5081</strain>
    </source>
</reference>
<dbReference type="Proteomes" id="UP000005237">
    <property type="component" value="Unassembled WGS sequence"/>
</dbReference>
<protein>
    <submittedName>
        <fullName evidence="1">Uncharacterized protein</fullName>
    </submittedName>
</protein>
<evidence type="ECO:0000313" key="1">
    <source>
        <dbReference type="EnsemblMetazoa" id="CJA00084a.1"/>
    </source>
</evidence>
<accession>A0A8R1DEX9</accession>
<proteinExistence type="predicted"/>
<evidence type="ECO:0000313" key="2">
    <source>
        <dbReference type="Proteomes" id="UP000005237"/>
    </source>
</evidence>
<dbReference type="AlphaFoldDB" id="A0A8R1DEX9"/>
<keyword evidence="2" id="KW-1185">Reference proteome</keyword>
<sequence length="144" mass="16378">MSASPQWRSVKCIKTRRKMETQRREKAPESANYIIKFQVRDLMPVVDCEDSVCIKAVIKQPPVERSVCETGGAIVRDCWSRVFSNAVKNPRARRDVVRLAQSSDSEETIGIIYTCEGFLCNGLVRNAREMVVTVAMVSLIWLIR</sequence>
<name>A0A8R1DEX9_CAEJA</name>
<reference evidence="1" key="2">
    <citation type="submission" date="2022-06" db="UniProtKB">
        <authorList>
            <consortium name="EnsemblMetazoa"/>
        </authorList>
    </citation>
    <scope>IDENTIFICATION</scope>
    <source>
        <strain evidence="1">DF5081</strain>
    </source>
</reference>